<dbReference type="EMBL" id="MSFL01000007">
    <property type="protein sequence ID" value="PWY86710.1"/>
    <property type="molecule type" value="Genomic_DNA"/>
</dbReference>
<dbReference type="AlphaFoldDB" id="A0A317WRC0"/>
<dbReference type="GeneID" id="37067497"/>
<name>A0A317WRC0_9EURO</name>
<protein>
    <submittedName>
        <fullName evidence="1">Uncharacterized protein</fullName>
    </submittedName>
</protein>
<proteinExistence type="predicted"/>
<gene>
    <name evidence="1" type="ORF">BO70DRAFT_378386</name>
</gene>
<comment type="caution">
    <text evidence="1">The sequence shown here is derived from an EMBL/GenBank/DDBJ whole genome shotgun (WGS) entry which is preliminary data.</text>
</comment>
<dbReference type="Proteomes" id="UP000247233">
    <property type="component" value="Unassembled WGS sequence"/>
</dbReference>
<sequence length="444" mass="51375">MPQASILDLPAEILTGILTLTCEKLYGNTFAHTTTTLLTCHRFYSLTLPILYRDLEFSFPHGQKTTLLLDTLQSNPALRLLVRSLVLTFGSEYWAVTTGITVDDYMAAADVLCWCRAVHTLQIRGEERFQLEDIGGRDLNGWRWELVHYAFRHLPALQRVHMSRWVNSPGFGFGMRFDCQLRGYREWCELPGNESEDVLALKDHTCEYCARSNDDPVLQRQTTRLIEFSVAFDHTFSDLAISVEVFIFHDWLESHPHTLRRMVFGKDRFQNPGSFFRVADFSNLHTVVYPPFQLKRISPDSYDPPVAAMDRLLGPAVKTIVWDLTSYDPERAPSWDLFGEEEEQWLREFAKMAVDRNTSLQTIRIEFAPDQSTSSLESLKAGYPWDRIERLRGDIQPLGVSLEYTPPTVTREEYRKEVTDREASQRRVFSGWTPKCQLDIIRSE</sequence>
<keyword evidence="2" id="KW-1185">Reference proteome</keyword>
<dbReference type="VEuPathDB" id="FungiDB:BO70DRAFT_378386"/>
<evidence type="ECO:0000313" key="2">
    <source>
        <dbReference type="Proteomes" id="UP000247233"/>
    </source>
</evidence>
<dbReference type="RefSeq" id="XP_025400942.1">
    <property type="nucleotide sequence ID" value="XM_025545260.1"/>
</dbReference>
<accession>A0A317WRC0</accession>
<reference evidence="1 2" key="1">
    <citation type="submission" date="2016-12" db="EMBL/GenBank/DDBJ databases">
        <title>The genomes of Aspergillus section Nigri reveals drivers in fungal speciation.</title>
        <authorList>
            <consortium name="DOE Joint Genome Institute"/>
            <person name="Vesth T.C."/>
            <person name="Nybo J."/>
            <person name="Theobald S."/>
            <person name="Brandl J."/>
            <person name="Frisvad J.C."/>
            <person name="Nielsen K.F."/>
            <person name="Lyhne E.K."/>
            <person name="Kogle M.E."/>
            <person name="Kuo A."/>
            <person name="Riley R."/>
            <person name="Clum A."/>
            <person name="Nolan M."/>
            <person name="Lipzen A."/>
            <person name="Salamov A."/>
            <person name="Henrissat B."/>
            <person name="Wiebenga A."/>
            <person name="De Vries R.P."/>
            <person name="Grigoriev I.V."/>
            <person name="Mortensen U.H."/>
            <person name="Andersen M.R."/>
            <person name="Baker S.E."/>
        </authorList>
    </citation>
    <scope>NUCLEOTIDE SEQUENCE [LARGE SCALE GENOMIC DNA]</scope>
    <source>
        <strain evidence="1 2">CBS 117.55</strain>
    </source>
</reference>
<dbReference type="OrthoDB" id="5139510at2759"/>
<evidence type="ECO:0000313" key="1">
    <source>
        <dbReference type="EMBL" id="PWY86710.1"/>
    </source>
</evidence>
<organism evidence="1 2">
    <name type="scientific">Aspergillus heteromorphus CBS 117.55</name>
    <dbReference type="NCBI Taxonomy" id="1448321"/>
    <lineage>
        <taxon>Eukaryota</taxon>
        <taxon>Fungi</taxon>
        <taxon>Dikarya</taxon>
        <taxon>Ascomycota</taxon>
        <taxon>Pezizomycotina</taxon>
        <taxon>Eurotiomycetes</taxon>
        <taxon>Eurotiomycetidae</taxon>
        <taxon>Eurotiales</taxon>
        <taxon>Aspergillaceae</taxon>
        <taxon>Aspergillus</taxon>
        <taxon>Aspergillus subgen. Circumdati</taxon>
    </lineage>
</organism>